<evidence type="ECO:0000313" key="1">
    <source>
        <dbReference type="EMBL" id="KAG7473976.1"/>
    </source>
</evidence>
<reference evidence="1" key="1">
    <citation type="submission" date="2021-01" db="EMBL/GenBank/DDBJ databases">
        <authorList>
            <person name="Zahm M."/>
            <person name="Roques C."/>
            <person name="Cabau C."/>
            <person name="Klopp C."/>
            <person name="Donnadieu C."/>
            <person name="Jouanno E."/>
            <person name="Lampietro C."/>
            <person name="Louis A."/>
            <person name="Herpin A."/>
            <person name="Echchiki A."/>
            <person name="Berthelot C."/>
            <person name="Parey E."/>
            <person name="Roest-Crollius H."/>
            <person name="Braasch I."/>
            <person name="Postlethwait J."/>
            <person name="Bobe J."/>
            <person name="Montfort J."/>
            <person name="Bouchez O."/>
            <person name="Begum T."/>
            <person name="Mejri S."/>
            <person name="Adams A."/>
            <person name="Chen W.-J."/>
            <person name="Guiguen Y."/>
        </authorList>
    </citation>
    <scope>NUCLEOTIDE SEQUENCE</scope>
    <source>
        <strain evidence="1">YG-15Mar2019-1</strain>
        <tissue evidence="1">Brain</tissue>
    </source>
</reference>
<dbReference type="InterPro" id="IPR035983">
    <property type="entry name" value="Hect_E3_ubiquitin_ligase"/>
</dbReference>
<dbReference type="AlphaFoldDB" id="A0A9D3TAL5"/>
<dbReference type="GO" id="GO:0004842">
    <property type="term" value="F:ubiquitin-protein transferase activity"/>
    <property type="evidence" value="ECO:0007669"/>
    <property type="project" value="InterPro"/>
</dbReference>
<organism evidence="1 2">
    <name type="scientific">Megalops atlanticus</name>
    <name type="common">Tarpon</name>
    <name type="synonym">Clupea gigantea</name>
    <dbReference type="NCBI Taxonomy" id="7932"/>
    <lineage>
        <taxon>Eukaryota</taxon>
        <taxon>Metazoa</taxon>
        <taxon>Chordata</taxon>
        <taxon>Craniata</taxon>
        <taxon>Vertebrata</taxon>
        <taxon>Euteleostomi</taxon>
        <taxon>Actinopterygii</taxon>
        <taxon>Neopterygii</taxon>
        <taxon>Teleostei</taxon>
        <taxon>Elopiformes</taxon>
        <taxon>Megalopidae</taxon>
        <taxon>Megalops</taxon>
    </lineage>
</organism>
<accession>A0A9D3TAL5</accession>
<evidence type="ECO:0000313" key="2">
    <source>
        <dbReference type="Proteomes" id="UP001046870"/>
    </source>
</evidence>
<comment type="caution">
    <text evidence="1">The sequence shown here is derived from an EMBL/GenBank/DDBJ whole genome shotgun (WGS) entry which is preliminary data.</text>
</comment>
<dbReference type="OrthoDB" id="8957740at2759"/>
<dbReference type="SUPFAM" id="SSF56204">
    <property type="entry name" value="Hect, E3 ligase catalytic domain"/>
    <property type="match status" value="1"/>
</dbReference>
<gene>
    <name evidence="1" type="ORF">MATL_G00101640</name>
</gene>
<dbReference type="Proteomes" id="UP001046870">
    <property type="component" value="Chromosome 7"/>
</dbReference>
<sequence length="163" mass="18386">MFYVGLLHKLTTQEFSICVARDQLVERGMMLWKRQKRSSPLNPLKITFLRESGVDTGVLRVEFLTEMVSGIANRLFEGQEGKGKISKYSLSDLDSGPFRVAGEIFAVSLAQGGPTPCFLQDWCYYFLATGELMAVTKDNVFDLELSPLIERTQTLKIIQLSPR</sequence>
<name>A0A9D3TAL5_MEGAT</name>
<proteinExistence type="predicted"/>
<protein>
    <submittedName>
        <fullName evidence="1">Uncharacterized protein</fullName>
    </submittedName>
</protein>
<keyword evidence="2" id="KW-1185">Reference proteome</keyword>
<dbReference type="Gene3D" id="3.90.1750.10">
    <property type="entry name" value="Hect, E3 ligase catalytic domains"/>
    <property type="match status" value="1"/>
</dbReference>
<dbReference type="EMBL" id="JAFDVH010000007">
    <property type="protein sequence ID" value="KAG7473976.1"/>
    <property type="molecule type" value="Genomic_DNA"/>
</dbReference>